<feature type="region of interest" description="Disordered" evidence="1">
    <location>
        <begin position="1"/>
        <end position="24"/>
    </location>
</feature>
<organism evidence="3 4">
    <name type="scientific">Exophiala mesophila</name>
    <name type="common">Black yeast-like fungus</name>
    <dbReference type="NCBI Taxonomy" id="212818"/>
    <lineage>
        <taxon>Eukaryota</taxon>
        <taxon>Fungi</taxon>
        <taxon>Dikarya</taxon>
        <taxon>Ascomycota</taxon>
        <taxon>Pezizomycotina</taxon>
        <taxon>Eurotiomycetes</taxon>
        <taxon>Chaetothyriomycetidae</taxon>
        <taxon>Chaetothyriales</taxon>
        <taxon>Herpotrichiellaceae</taxon>
        <taxon>Exophiala</taxon>
    </lineage>
</organism>
<evidence type="ECO:0000259" key="2">
    <source>
        <dbReference type="Pfam" id="PF26534"/>
    </source>
</evidence>
<dbReference type="Proteomes" id="UP000288859">
    <property type="component" value="Unassembled WGS sequence"/>
</dbReference>
<dbReference type="OrthoDB" id="436852at2759"/>
<comment type="caution">
    <text evidence="3">The sequence shown here is derived from an EMBL/GenBank/DDBJ whole genome shotgun (WGS) entry which is preliminary data.</text>
</comment>
<dbReference type="AlphaFoldDB" id="A0A438N9X5"/>
<feature type="compositionally biased region" description="Polar residues" evidence="1">
    <location>
        <begin position="360"/>
        <end position="380"/>
    </location>
</feature>
<evidence type="ECO:0000313" key="4">
    <source>
        <dbReference type="Proteomes" id="UP000288859"/>
    </source>
</evidence>
<name>A0A438N9X5_EXOME</name>
<feature type="compositionally biased region" description="Low complexity" evidence="1">
    <location>
        <begin position="381"/>
        <end position="396"/>
    </location>
</feature>
<feature type="region of interest" description="Disordered" evidence="1">
    <location>
        <begin position="204"/>
        <end position="289"/>
    </location>
</feature>
<evidence type="ECO:0000313" key="3">
    <source>
        <dbReference type="EMBL" id="RVX72568.1"/>
    </source>
</evidence>
<dbReference type="EMBL" id="NAJM01000011">
    <property type="protein sequence ID" value="RVX72568.1"/>
    <property type="molecule type" value="Genomic_DNA"/>
</dbReference>
<accession>A0A438N9X5</accession>
<protein>
    <recommendedName>
        <fullName evidence="2">NTF2-like domain-containing protein</fullName>
    </recommendedName>
</protein>
<feature type="domain" description="NTF2-like" evidence="2">
    <location>
        <begin position="605"/>
        <end position="741"/>
    </location>
</feature>
<gene>
    <name evidence="3" type="ORF">B0A52_03964</name>
</gene>
<reference evidence="3 4" key="1">
    <citation type="submission" date="2017-03" db="EMBL/GenBank/DDBJ databases">
        <title>Genomes of endolithic fungi from Antarctica.</title>
        <authorList>
            <person name="Coleine C."/>
            <person name="Masonjones S."/>
            <person name="Stajich J.E."/>
        </authorList>
    </citation>
    <scope>NUCLEOTIDE SEQUENCE [LARGE SCALE GENOMIC DNA]</scope>
    <source>
        <strain evidence="3 4">CCFEE 6314</strain>
    </source>
</reference>
<dbReference type="Pfam" id="PF26534">
    <property type="entry name" value="NTF2_7"/>
    <property type="match status" value="1"/>
</dbReference>
<evidence type="ECO:0000256" key="1">
    <source>
        <dbReference type="SAM" id="MobiDB-lite"/>
    </source>
</evidence>
<feature type="region of interest" description="Disordered" evidence="1">
    <location>
        <begin position="349"/>
        <end position="416"/>
    </location>
</feature>
<feature type="region of interest" description="Disordered" evidence="1">
    <location>
        <begin position="472"/>
        <end position="497"/>
    </location>
</feature>
<sequence>MMASNQRPVMGPPETPSRFLQQSPNLFPSLQFSPDLYAHQFPSGPATAPIYPQQRLFWDSSTMPFEEPTLPLQYQDPFQMSPASFSSSFASSSTVVPTFSQPDTYFDDQALDLPNMPRASSFTHVDHSGYPAPFTTSPRVPPPQMENPSMFLSSPARRFGGPDQAFGRPGHHAVVDRPAYSHQKEESRRELEMKRLRRMDVKQPSITRSVMEALKRPVSPKRDSRPGLKRSLTHTGVRGDRSLKLQTQTPNGRRSPMPGEASRSFLPGKSSPLKSTADPISRTLATSRNANTKRGSLALAIDENGVAKTVLTESQAGPDFDDAVSSTSESFDEADFHMIHSQHNSFAFHDGEGVGGPNYPVNQRAYNHSKNSSYSTMESTASARQSHNSSQSSYANGLQGDFPSNRRKRPLPGRSMQDDVLMEDEPFQGNAQAALRAIIQDRSRGMTVSESANYPQLHSSPPLVQSQYATYQGSPTTITDPDLATPSTDRDSIASNMSTRRLRGHLCSEISSMVGKHLVTALMTTTLTLAGSVSAAYLDLLISSLCTEAGVTVTVGADLLTTTTTVTKVETTTLAATTITKSYTETVASAAGAAAPTNTVLPAGCLTSGQAREIVGSFKTILSTTDRVLALATAQSLIAEEFVETSDSLNSLAGLMLGNYTYPSKSAFLDTIVKTAGIPEVTTLDIVHDCGRIAWYWAGTGIGSGLQQVRGVYLLYLTPDRKQVSMALLELNSLAWAKDDGWRISRPDGKTY</sequence>
<dbReference type="VEuPathDB" id="FungiDB:PV10_02709"/>
<dbReference type="VEuPathDB" id="FungiDB:PV10_03508"/>
<proteinExistence type="predicted"/>
<dbReference type="InterPro" id="IPR058645">
    <property type="entry name" value="NTF2-like_dom_7"/>
</dbReference>